<dbReference type="AlphaFoldDB" id="A0A2H0NII6"/>
<dbReference type="Gene3D" id="2.40.420.10">
    <property type="entry name" value="conserved putative lor/sdh protein from methanococcus maripaludis s2 domain"/>
    <property type="match status" value="1"/>
</dbReference>
<gene>
    <name evidence="3" type="ORF">COV53_01675</name>
</gene>
<evidence type="ECO:0000313" key="3">
    <source>
        <dbReference type="EMBL" id="PIR08692.1"/>
    </source>
</evidence>
<name>A0A2H0NII6_9BACT</name>
<feature type="domain" description="Arginine dihydrolase ArgZ/ArgE-like C-terminal first subdomain" evidence="2">
    <location>
        <begin position="44"/>
        <end position="122"/>
    </location>
</feature>
<evidence type="ECO:0000259" key="2">
    <source>
        <dbReference type="Pfam" id="PF21571"/>
    </source>
</evidence>
<evidence type="ECO:0008006" key="5">
    <source>
        <dbReference type="Google" id="ProtNLM"/>
    </source>
</evidence>
<dbReference type="InterPro" id="IPR048963">
    <property type="entry name" value="ArgZ/ArgE-like_C_2nd"/>
</dbReference>
<sequence>MRIAELEPRINHPAEVHLATVVRNGCFPPKSYLTTNQVEFFYRDGEWQLPLQPRMDGLVRTEQGERLKVVEMNKLKEGENVIEGSTEDGSEGIYVINLKKVGDNGGQFGFMQSEISRERRVDYPHLASVLRNSKKDNGKIVWVLGPAVVHSGGIESVEWLIQNGYVGALFGGNAIGVHDIEHAMFGTSLGLQDNLVPAKNGHRNHLEAINLVRECGSIKKAVEAGLITHGIMFECIRNNVPFVLAGSIRDDGPLPDTITDNVEAQNAMRVHTIDASAAVMIATVLHSVAAGNMTPSYRVVNDDIQPIPIISVDTSEFASTKLVDRGSGQAYPVITNASNFLSLIVNELAKKN</sequence>
<dbReference type="InterPro" id="IPR048964">
    <property type="entry name" value="ArgZ/ArgE-like_C_1st"/>
</dbReference>
<dbReference type="Gene3D" id="3.40.50.10690">
    <property type="entry name" value="putative lor/sdh protein like domains"/>
    <property type="match status" value="1"/>
</dbReference>
<feature type="domain" description="Arginine dihydrolase ArgZ/ArgE-like C-terminal second subdomain" evidence="1">
    <location>
        <begin position="126"/>
        <end position="343"/>
    </location>
</feature>
<dbReference type="Proteomes" id="UP000230707">
    <property type="component" value="Unassembled WGS sequence"/>
</dbReference>
<proteinExistence type="predicted"/>
<evidence type="ECO:0000313" key="4">
    <source>
        <dbReference type="Proteomes" id="UP000230707"/>
    </source>
</evidence>
<dbReference type="EMBL" id="PCWS01000036">
    <property type="protein sequence ID" value="PIR08692.1"/>
    <property type="molecule type" value="Genomic_DNA"/>
</dbReference>
<reference evidence="3 4" key="1">
    <citation type="submission" date="2017-09" db="EMBL/GenBank/DDBJ databases">
        <title>Depth-based differentiation of microbial function through sediment-hosted aquifers and enrichment of novel symbionts in the deep terrestrial subsurface.</title>
        <authorList>
            <person name="Probst A.J."/>
            <person name="Ladd B."/>
            <person name="Jarett J.K."/>
            <person name="Geller-Mcgrath D.E."/>
            <person name="Sieber C.M."/>
            <person name="Emerson J.B."/>
            <person name="Anantharaman K."/>
            <person name="Thomas B.C."/>
            <person name="Malmstrom R."/>
            <person name="Stieglmeier M."/>
            <person name="Klingl A."/>
            <person name="Woyke T."/>
            <person name="Ryan C.M."/>
            <person name="Banfield J.F."/>
        </authorList>
    </citation>
    <scope>NUCLEOTIDE SEQUENCE [LARGE SCALE GENOMIC DNA]</scope>
    <source>
        <strain evidence="3">CG11_big_fil_rev_8_21_14_0_20_37_11</strain>
    </source>
</reference>
<evidence type="ECO:0000259" key="1">
    <source>
        <dbReference type="Pfam" id="PF21570"/>
    </source>
</evidence>
<protein>
    <recommendedName>
        <fullName evidence="5">TIGR00300 family protein</fullName>
    </recommendedName>
</protein>
<dbReference type="Pfam" id="PF21571">
    <property type="entry name" value="ArgZ-like_C_1st"/>
    <property type="match status" value="1"/>
</dbReference>
<organism evidence="3 4">
    <name type="scientific">Candidatus Gottesmanbacteria bacterium CG11_big_fil_rev_8_21_14_0_20_37_11</name>
    <dbReference type="NCBI Taxonomy" id="1974575"/>
    <lineage>
        <taxon>Bacteria</taxon>
        <taxon>Candidatus Gottesmaniibacteriota</taxon>
    </lineage>
</organism>
<comment type="caution">
    <text evidence="3">The sequence shown here is derived from an EMBL/GenBank/DDBJ whole genome shotgun (WGS) entry which is preliminary data.</text>
</comment>
<accession>A0A2H0NII6</accession>
<dbReference type="Pfam" id="PF21570">
    <property type="entry name" value="ArgZ-like_C_2nd"/>
    <property type="match status" value="1"/>
</dbReference>